<evidence type="ECO:0000256" key="2">
    <source>
        <dbReference type="SAM" id="MobiDB-lite"/>
    </source>
</evidence>
<dbReference type="VEuPathDB" id="VectorBase:HLOH_045628"/>
<feature type="region of interest" description="Disordered" evidence="2">
    <location>
        <begin position="330"/>
        <end position="364"/>
    </location>
</feature>
<dbReference type="GO" id="GO:0008270">
    <property type="term" value="F:zinc ion binding"/>
    <property type="evidence" value="ECO:0007669"/>
    <property type="project" value="UniProtKB-KW"/>
</dbReference>
<protein>
    <recommendedName>
        <fullName evidence="3">CCHC-type domain-containing protein</fullName>
    </recommendedName>
</protein>
<dbReference type="GO" id="GO:0003690">
    <property type="term" value="F:double-stranded DNA binding"/>
    <property type="evidence" value="ECO:0007669"/>
    <property type="project" value="InterPro"/>
</dbReference>
<dbReference type="GO" id="GO:0002218">
    <property type="term" value="P:activation of innate immune response"/>
    <property type="evidence" value="ECO:0007669"/>
    <property type="project" value="InterPro"/>
</dbReference>
<feature type="compositionally biased region" description="Basic and acidic residues" evidence="2">
    <location>
        <begin position="330"/>
        <end position="356"/>
    </location>
</feature>
<dbReference type="InterPro" id="IPR042509">
    <property type="entry name" value="ZCCHC3"/>
</dbReference>
<evidence type="ECO:0000256" key="1">
    <source>
        <dbReference type="PROSITE-ProRule" id="PRU00047"/>
    </source>
</evidence>
<comment type="caution">
    <text evidence="4">The sequence shown here is derived from an EMBL/GenBank/DDBJ whole genome shotgun (WGS) entry which is preliminary data.</text>
</comment>
<dbReference type="OrthoDB" id="7765028at2759"/>
<keyword evidence="1" id="KW-0479">Metal-binding</keyword>
<name>A0A9J6FUH0_HAELO</name>
<proteinExistence type="predicted"/>
<dbReference type="AlphaFoldDB" id="A0A9J6FUH0"/>
<dbReference type="EMBL" id="JABSTR010000004">
    <property type="protein sequence ID" value="KAH9366773.1"/>
    <property type="molecule type" value="Genomic_DNA"/>
</dbReference>
<organism evidence="4 5">
    <name type="scientific">Haemaphysalis longicornis</name>
    <name type="common">Bush tick</name>
    <dbReference type="NCBI Taxonomy" id="44386"/>
    <lineage>
        <taxon>Eukaryota</taxon>
        <taxon>Metazoa</taxon>
        <taxon>Ecdysozoa</taxon>
        <taxon>Arthropoda</taxon>
        <taxon>Chelicerata</taxon>
        <taxon>Arachnida</taxon>
        <taxon>Acari</taxon>
        <taxon>Parasitiformes</taxon>
        <taxon>Ixodida</taxon>
        <taxon>Ixodoidea</taxon>
        <taxon>Ixodidae</taxon>
        <taxon>Haemaphysalinae</taxon>
        <taxon>Haemaphysalis</taxon>
    </lineage>
</organism>
<evidence type="ECO:0000313" key="4">
    <source>
        <dbReference type="EMBL" id="KAH9366773.1"/>
    </source>
</evidence>
<feature type="domain" description="CCHC-type" evidence="3">
    <location>
        <begin position="164"/>
        <end position="177"/>
    </location>
</feature>
<dbReference type="GO" id="GO:0003723">
    <property type="term" value="F:RNA binding"/>
    <property type="evidence" value="ECO:0007669"/>
    <property type="project" value="InterPro"/>
</dbReference>
<dbReference type="Proteomes" id="UP000821853">
    <property type="component" value="Chromosome 2"/>
</dbReference>
<evidence type="ECO:0000313" key="5">
    <source>
        <dbReference type="Proteomes" id="UP000821853"/>
    </source>
</evidence>
<keyword evidence="1" id="KW-0862">Zinc</keyword>
<gene>
    <name evidence="4" type="ORF">HPB48_009598</name>
</gene>
<dbReference type="OMA" id="HARYECH"/>
<keyword evidence="1" id="KW-0863">Zinc-finger</keyword>
<accession>A0A9J6FUH0</accession>
<evidence type="ECO:0000259" key="3">
    <source>
        <dbReference type="PROSITE" id="PS50158"/>
    </source>
</evidence>
<reference evidence="4 5" key="1">
    <citation type="journal article" date="2020" name="Cell">
        <title>Large-Scale Comparative Analyses of Tick Genomes Elucidate Their Genetic Diversity and Vector Capacities.</title>
        <authorList>
            <consortium name="Tick Genome and Microbiome Consortium (TIGMIC)"/>
            <person name="Jia N."/>
            <person name="Wang J."/>
            <person name="Shi W."/>
            <person name="Du L."/>
            <person name="Sun Y."/>
            <person name="Zhan W."/>
            <person name="Jiang J.F."/>
            <person name="Wang Q."/>
            <person name="Zhang B."/>
            <person name="Ji P."/>
            <person name="Bell-Sakyi L."/>
            <person name="Cui X.M."/>
            <person name="Yuan T.T."/>
            <person name="Jiang B.G."/>
            <person name="Yang W.F."/>
            <person name="Lam T.T."/>
            <person name="Chang Q.C."/>
            <person name="Ding S.J."/>
            <person name="Wang X.J."/>
            <person name="Zhu J.G."/>
            <person name="Ruan X.D."/>
            <person name="Zhao L."/>
            <person name="Wei J.T."/>
            <person name="Ye R.Z."/>
            <person name="Que T.C."/>
            <person name="Du C.H."/>
            <person name="Zhou Y.H."/>
            <person name="Cheng J.X."/>
            <person name="Dai P.F."/>
            <person name="Guo W.B."/>
            <person name="Han X.H."/>
            <person name="Huang E.J."/>
            <person name="Li L.F."/>
            <person name="Wei W."/>
            <person name="Gao Y.C."/>
            <person name="Liu J.Z."/>
            <person name="Shao H.Z."/>
            <person name="Wang X."/>
            <person name="Wang C.C."/>
            <person name="Yang T.C."/>
            <person name="Huo Q.B."/>
            <person name="Li W."/>
            <person name="Chen H.Y."/>
            <person name="Chen S.E."/>
            <person name="Zhou L.G."/>
            <person name="Ni X.B."/>
            <person name="Tian J.H."/>
            <person name="Sheng Y."/>
            <person name="Liu T."/>
            <person name="Pan Y.S."/>
            <person name="Xia L.Y."/>
            <person name="Li J."/>
            <person name="Zhao F."/>
            <person name="Cao W.C."/>
        </authorList>
    </citation>
    <scope>NUCLEOTIDE SEQUENCE [LARGE SCALE GENOMIC DNA]</scope>
    <source>
        <strain evidence="4">HaeL-2018</strain>
    </source>
</reference>
<dbReference type="PANTHER" id="PTHR22639:SF3">
    <property type="entry name" value="ZINC FINGER CCHC DOMAIN-CONTAINING PROTEIN 3"/>
    <property type="match status" value="1"/>
</dbReference>
<keyword evidence="5" id="KW-1185">Reference proteome</keyword>
<dbReference type="InterPro" id="IPR001878">
    <property type="entry name" value="Znf_CCHC"/>
</dbReference>
<dbReference type="PROSITE" id="PS50158">
    <property type="entry name" value="ZF_CCHC"/>
    <property type="match status" value="1"/>
</dbReference>
<sequence length="364" mass="41926">MARQGARLRQYTFFARLPRGVTNVDLVKLLVQRFTKSEFSGVQDFSAGRFEVVFKTKDADDRFLADPAVELRGEQVRFEYRGSRVKIVRVFNYPLEEQDVDLRRVLGGYGSVHAMQRETIAGFTDFLSGTMRVRMDMVRPVPNPVKILDRYVAHFEYEGVVHQCVRCGGTGHYAAACATPKCSCCEQFGHESCEPPCPQCQGNHARYECHVRSFAAAVAGRAATSVAETLCRTRRSAPTPKCERRGRNQSAEGDDDTIVILSPLEDENSSSGIETTRKKDLEVDHEFLLKGMKHEVEMQRREHAIETRWLALEESRLEWDKQRTLLEQQARYEERRRQLEREEEERRARAEERRTYAAEQQGRP</sequence>
<dbReference type="PANTHER" id="PTHR22639">
    <property type="entry name" value="GAG-RELATED PROTEIN"/>
    <property type="match status" value="1"/>
</dbReference>